<evidence type="ECO:0000313" key="3">
    <source>
        <dbReference type="Proteomes" id="UP000236311"/>
    </source>
</evidence>
<dbReference type="AlphaFoldDB" id="A0A2K4ZNU1"/>
<reference evidence="2 3" key="1">
    <citation type="submission" date="2018-01" db="EMBL/GenBank/DDBJ databases">
        <authorList>
            <person name="Gaut B.S."/>
            <person name="Morton B.R."/>
            <person name="Clegg M.T."/>
            <person name="Duvall M.R."/>
        </authorList>
    </citation>
    <scope>NUCLEOTIDE SEQUENCE [LARGE SCALE GENOMIC DNA]</scope>
    <source>
        <strain evidence="2">GP69</strain>
    </source>
</reference>
<organism evidence="2 3">
    <name type="scientific">Acetatifactor muris</name>
    <dbReference type="NCBI Taxonomy" id="879566"/>
    <lineage>
        <taxon>Bacteria</taxon>
        <taxon>Bacillati</taxon>
        <taxon>Bacillota</taxon>
        <taxon>Clostridia</taxon>
        <taxon>Lachnospirales</taxon>
        <taxon>Lachnospiraceae</taxon>
        <taxon>Acetatifactor</taxon>
    </lineage>
</organism>
<accession>A0A2K4ZNU1</accession>
<name>A0A2K4ZNU1_9FIRM</name>
<sequence>MRDLMIRVQDEARAIRSLQEKVPKLKEQLSEAKGVFKSKERKALTEQIKQTEQEISERLDKLPDTLKEDGYPDVQAFIATYREAEAVVEQYNRSLTEWERQVKEKNRPQKPPERESVRSRLRQLQEQGRQQPHRKKSFDRDSR</sequence>
<evidence type="ECO:0000256" key="1">
    <source>
        <dbReference type="SAM" id="MobiDB-lite"/>
    </source>
</evidence>
<keyword evidence="3" id="KW-1185">Reference proteome</keyword>
<dbReference type="OrthoDB" id="1651392at2"/>
<feature type="compositionally biased region" description="Basic and acidic residues" evidence="1">
    <location>
        <begin position="97"/>
        <end position="118"/>
    </location>
</feature>
<protein>
    <submittedName>
        <fullName evidence="2">Uncharacterized protein</fullName>
    </submittedName>
</protein>
<feature type="region of interest" description="Disordered" evidence="1">
    <location>
        <begin position="97"/>
        <end position="143"/>
    </location>
</feature>
<evidence type="ECO:0000313" key="2">
    <source>
        <dbReference type="EMBL" id="SOY32143.1"/>
    </source>
</evidence>
<dbReference type="EMBL" id="OFSM01000040">
    <property type="protein sequence ID" value="SOY32143.1"/>
    <property type="molecule type" value="Genomic_DNA"/>
</dbReference>
<gene>
    <name evidence="2" type="ORF">AMURIS_04896</name>
</gene>
<dbReference type="Gene3D" id="1.10.287.1490">
    <property type="match status" value="1"/>
</dbReference>
<proteinExistence type="predicted"/>
<dbReference type="Proteomes" id="UP000236311">
    <property type="component" value="Unassembled WGS sequence"/>
</dbReference>